<reference evidence="2" key="1">
    <citation type="submission" date="2015-08" db="EMBL/GenBank/DDBJ databases">
        <title>Complete DNA Sequence of Pseudomonas syringae pv. actinidiae, the Causal Agent of Kiwifruit Canker Disease.</title>
        <authorList>
            <person name="Rikkerink E.H.A."/>
            <person name="Fineran P.C."/>
        </authorList>
    </citation>
    <scope>NUCLEOTIDE SEQUENCE</scope>
    <source>
        <strain evidence="2">DSM 13666</strain>
    </source>
</reference>
<dbReference type="PATRIC" id="fig|136160.3.peg.2005"/>
<dbReference type="GeneID" id="87597845"/>
<evidence type="ECO:0000313" key="2">
    <source>
        <dbReference type="EMBL" id="KOO38878.1"/>
    </source>
</evidence>
<dbReference type="Pfam" id="PF01261">
    <property type="entry name" value="AP_endonuc_2"/>
    <property type="match status" value="1"/>
</dbReference>
<dbReference type="InterPro" id="IPR036237">
    <property type="entry name" value="Xyl_isomerase-like_sf"/>
</dbReference>
<feature type="domain" description="Xylose isomerase-like TIM barrel" evidence="1">
    <location>
        <begin position="19"/>
        <end position="277"/>
    </location>
</feature>
<protein>
    <submittedName>
        <fullName evidence="2">Protein iolH</fullName>
    </submittedName>
</protein>
<evidence type="ECO:0000259" key="1">
    <source>
        <dbReference type="Pfam" id="PF01261"/>
    </source>
</evidence>
<dbReference type="AlphaFoldDB" id="A0A0M0KKF6"/>
<dbReference type="EMBL" id="LILD01000001">
    <property type="protein sequence ID" value="KOO38878.1"/>
    <property type="molecule type" value="Genomic_DNA"/>
</dbReference>
<dbReference type="Gene3D" id="3.20.20.150">
    <property type="entry name" value="Divalent-metal-dependent TIM barrel enzymes"/>
    <property type="match status" value="1"/>
</dbReference>
<name>A0A0M0KKF6_ALKHA</name>
<dbReference type="PANTHER" id="PTHR12110">
    <property type="entry name" value="HYDROXYPYRUVATE ISOMERASE"/>
    <property type="match status" value="1"/>
</dbReference>
<dbReference type="InterPro" id="IPR050312">
    <property type="entry name" value="IolE/XylAMocC-like"/>
</dbReference>
<dbReference type="PANTHER" id="PTHR12110:SF21">
    <property type="entry name" value="XYLOSE ISOMERASE-LIKE TIM BARREL DOMAIN-CONTAINING PROTEIN"/>
    <property type="match status" value="1"/>
</dbReference>
<dbReference type="RefSeq" id="WP_053431013.1">
    <property type="nucleotide sequence ID" value="NZ_CP040441.1"/>
</dbReference>
<gene>
    <name evidence="2" type="ORF">AMD02_08355</name>
</gene>
<comment type="caution">
    <text evidence="2">The sequence shown here is derived from an EMBL/GenBank/DDBJ whole genome shotgun (WGS) entry which is preliminary data.</text>
</comment>
<sequence>MKIALDPYMYRHLPIPKMVDKVAELGYKYIELSPRDDFMPFYKYPRVDKARIKEFKKALSDTGVQLSSLLPMQHWAGPDEEDREAAVRNWKRVIEIAVEMDVQVLNTEFTGHNDKPYKCEQMFVRSMEELIPLFEKEGLEIHIQAHPFDFIERNNEAVDLIRGFDKDWLGYFYAVPHTFFYDDGKGDIAAMLDYAGDKLKHINIADTYNHKASSCLRYVVNPPGVHATVHQHLDIGKGDIDWDVLFSKLRELKFDGIVTSAVFGEEHRADESSRFMLKRITEELVDKNVGVVVE</sequence>
<dbReference type="SUPFAM" id="SSF51658">
    <property type="entry name" value="Xylose isomerase-like"/>
    <property type="match status" value="1"/>
</dbReference>
<organism evidence="2">
    <name type="scientific">Halalkalibacterium halodurans</name>
    <name type="common">Bacillus halodurans</name>
    <dbReference type="NCBI Taxonomy" id="86665"/>
    <lineage>
        <taxon>Bacteria</taxon>
        <taxon>Bacillati</taxon>
        <taxon>Bacillota</taxon>
        <taxon>Bacilli</taxon>
        <taxon>Bacillales</taxon>
        <taxon>Bacillaceae</taxon>
        <taxon>Halalkalibacterium (ex Joshi et al. 2022)</taxon>
    </lineage>
</organism>
<dbReference type="InterPro" id="IPR013022">
    <property type="entry name" value="Xyl_isomerase-like_TIM-brl"/>
</dbReference>
<accession>A0A0M0KKF6</accession>
<proteinExistence type="predicted"/>